<gene>
    <name evidence="10" type="ORF">Cfor_06370</name>
</gene>
<evidence type="ECO:0000256" key="2">
    <source>
        <dbReference type="ARBA" id="ARBA00008779"/>
    </source>
</evidence>
<evidence type="ECO:0000256" key="5">
    <source>
        <dbReference type="ARBA" id="ARBA00022801"/>
    </source>
</evidence>
<evidence type="ECO:0000313" key="10">
    <source>
        <dbReference type="EMBL" id="GFG32897.1"/>
    </source>
</evidence>
<dbReference type="Pfam" id="PF00884">
    <property type="entry name" value="Sulfatase"/>
    <property type="match status" value="1"/>
</dbReference>
<dbReference type="GO" id="GO:0046872">
    <property type="term" value="F:metal ion binding"/>
    <property type="evidence" value="ECO:0007669"/>
    <property type="project" value="UniProtKB-KW"/>
</dbReference>
<comment type="cofactor">
    <cofactor evidence="1">
        <name>Ca(2+)</name>
        <dbReference type="ChEBI" id="CHEBI:29108"/>
    </cofactor>
</comment>
<feature type="signal peptide" evidence="8">
    <location>
        <begin position="1"/>
        <end position="20"/>
    </location>
</feature>
<protein>
    <recommendedName>
        <fullName evidence="9">Sulfatase N-terminal domain-containing protein</fullName>
    </recommendedName>
</protein>
<dbReference type="InterPro" id="IPR024607">
    <property type="entry name" value="Sulfatase_CS"/>
</dbReference>
<dbReference type="Gene3D" id="3.40.720.10">
    <property type="entry name" value="Alkaline Phosphatase, subunit A"/>
    <property type="match status" value="1"/>
</dbReference>
<dbReference type="InParanoid" id="A0A6L2PST1"/>
<evidence type="ECO:0000256" key="3">
    <source>
        <dbReference type="ARBA" id="ARBA00022723"/>
    </source>
</evidence>
<dbReference type="GO" id="GO:0004065">
    <property type="term" value="F:arylsulfatase activity"/>
    <property type="evidence" value="ECO:0007669"/>
    <property type="project" value="TreeGrafter"/>
</dbReference>
<evidence type="ECO:0000259" key="9">
    <source>
        <dbReference type="Pfam" id="PF00884"/>
    </source>
</evidence>
<dbReference type="Gene3D" id="3.30.1120.10">
    <property type="match status" value="1"/>
</dbReference>
<dbReference type="EMBL" id="BLKM01000389">
    <property type="protein sequence ID" value="GFG32897.1"/>
    <property type="molecule type" value="Genomic_DNA"/>
</dbReference>
<evidence type="ECO:0000256" key="8">
    <source>
        <dbReference type="SAM" id="SignalP"/>
    </source>
</evidence>
<dbReference type="Pfam" id="PF14707">
    <property type="entry name" value="Sulfatase_C"/>
    <property type="match status" value="1"/>
</dbReference>
<evidence type="ECO:0000256" key="7">
    <source>
        <dbReference type="SAM" id="MobiDB-lite"/>
    </source>
</evidence>
<feature type="domain" description="Sulfatase N-terminal" evidence="9">
    <location>
        <begin position="27"/>
        <end position="323"/>
    </location>
</feature>
<feature type="chain" id="PRO_5026829381" description="Sulfatase N-terminal domain-containing protein" evidence="8">
    <location>
        <begin position="21"/>
        <end position="471"/>
    </location>
</feature>
<evidence type="ECO:0000313" key="11">
    <source>
        <dbReference type="Proteomes" id="UP000502823"/>
    </source>
</evidence>
<dbReference type="PROSITE" id="PS00523">
    <property type="entry name" value="SULFATASE_1"/>
    <property type="match status" value="1"/>
</dbReference>
<dbReference type="InterPro" id="IPR050738">
    <property type="entry name" value="Sulfatase"/>
</dbReference>
<dbReference type="AlphaFoldDB" id="A0A6L2PST1"/>
<keyword evidence="5" id="KW-0378">Hydrolase</keyword>
<keyword evidence="4 8" id="KW-0732">Signal</keyword>
<evidence type="ECO:0000256" key="4">
    <source>
        <dbReference type="ARBA" id="ARBA00022729"/>
    </source>
</evidence>
<dbReference type="OrthoDB" id="103349at2759"/>
<evidence type="ECO:0000256" key="6">
    <source>
        <dbReference type="ARBA" id="ARBA00022837"/>
    </source>
</evidence>
<feature type="region of interest" description="Disordered" evidence="7">
    <location>
        <begin position="388"/>
        <end position="417"/>
    </location>
</feature>
<accession>A0A6L2PST1</accession>
<keyword evidence="6" id="KW-0106">Calcium</keyword>
<keyword evidence="11" id="KW-1185">Reference proteome</keyword>
<name>A0A6L2PST1_COPFO</name>
<comment type="caution">
    <text evidence="10">The sequence shown here is derived from an EMBL/GenBank/DDBJ whole genome shotgun (WGS) entry which is preliminary data.</text>
</comment>
<keyword evidence="3" id="KW-0479">Metal-binding</keyword>
<evidence type="ECO:0000256" key="1">
    <source>
        <dbReference type="ARBA" id="ARBA00001913"/>
    </source>
</evidence>
<dbReference type="Proteomes" id="UP000502823">
    <property type="component" value="Unassembled WGS sequence"/>
</dbReference>
<dbReference type="PANTHER" id="PTHR42693:SF42">
    <property type="entry name" value="ARYLSULFATASE G"/>
    <property type="match status" value="1"/>
</dbReference>
<organism evidence="10 11">
    <name type="scientific">Coptotermes formosanus</name>
    <name type="common">Formosan subterranean termite</name>
    <dbReference type="NCBI Taxonomy" id="36987"/>
    <lineage>
        <taxon>Eukaryota</taxon>
        <taxon>Metazoa</taxon>
        <taxon>Ecdysozoa</taxon>
        <taxon>Arthropoda</taxon>
        <taxon>Hexapoda</taxon>
        <taxon>Insecta</taxon>
        <taxon>Pterygota</taxon>
        <taxon>Neoptera</taxon>
        <taxon>Polyneoptera</taxon>
        <taxon>Dictyoptera</taxon>
        <taxon>Blattodea</taxon>
        <taxon>Blattoidea</taxon>
        <taxon>Termitoidae</taxon>
        <taxon>Rhinotermitidae</taxon>
        <taxon>Coptotermes</taxon>
    </lineage>
</organism>
<dbReference type="InterPro" id="IPR000917">
    <property type="entry name" value="Sulfatase_N"/>
</dbReference>
<dbReference type="PANTHER" id="PTHR42693">
    <property type="entry name" value="ARYLSULFATASE FAMILY MEMBER"/>
    <property type="match status" value="1"/>
</dbReference>
<dbReference type="SUPFAM" id="SSF53649">
    <property type="entry name" value="Alkaline phosphatase-like"/>
    <property type="match status" value="1"/>
</dbReference>
<proteinExistence type="inferred from homology"/>
<sequence length="471" mass="51012">MAVFWSVCCVLPMMFILVYAAETDVRPNFVIVMSDDMGWGDIGANWPETVDTRNIDRLAHEGLRLTDFHAGASVCTPSRAALLTGRLGLRTGLTKNFGPQSLGGIPTNETTIAEILSNAGYRTAMLENSVYLYASPPSNCIMDPALPLCSNYSIAHQPVKLADLAKMYAEFASNFIRNVSSAPYFLYAALSHMHVPLAHAPQYDNVTGRGIYTDTLRELDGLVESLLTAVKQTDNNTLFWFTSDNGPWEEKCGLSGSVGQFIGMWQASPEGGGGGSVAKRTVWEGGHRVPSVIYWPGHIEAGTVSSALTSSLDILPTLTRLAGSDLPTDRYFDGEDMTALITGTAQSVRQVLFHPNSGNVEEGEIGAIRLGSYKVVYYTGGVPDCFGQSGPSQSHADSPLVFNLDADPSESSPLDSNSSEYHVIVELARMALVDLQQSIKLDNTSTVDYRSGHEGRVCCNKDSPICRCPWD</sequence>
<comment type="similarity">
    <text evidence="2">Belongs to the sulfatase family.</text>
</comment>
<dbReference type="InterPro" id="IPR017850">
    <property type="entry name" value="Alkaline_phosphatase_core_sf"/>
</dbReference>
<reference evidence="11" key="1">
    <citation type="submission" date="2020-01" db="EMBL/GenBank/DDBJ databases">
        <title>Draft genome sequence of the Termite Coptotermes fromosanus.</title>
        <authorList>
            <person name="Itakura S."/>
            <person name="Yosikawa Y."/>
            <person name="Umezawa K."/>
        </authorList>
    </citation>
    <scope>NUCLEOTIDE SEQUENCE [LARGE SCALE GENOMIC DNA]</scope>
</reference>